<feature type="binding site" evidence="7 10">
    <location>
        <position position="371"/>
    </location>
    <ligand>
        <name>Mg(2+)</name>
        <dbReference type="ChEBI" id="CHEBI:18420"/>
    </ligand>
</feature>
<dbReference type="GO" id="GO:0004044">
    <property type="term" value="F:amidophosphoribosyltransferase activity"/>
    <property type="evidence" value="ECO:0007669"/>
    <property type="project" value="UniProtKB-UniRule"/>
</dbReference>
<dbReference type="InterPro" id="IPR029055">
    <property type="entry name" value="Ntn_hydrolases_N"/>
</dbReference>
<dbReference type="EMBL" id="AMRV01000006">
    <property type="protein sequence ID" value="EMD82673.1"/>
    <property type="molecule type" value="Genomic_DNA"/>
</dbReference>
<organism evidence="13 14">
    <name type="scientific">Pacificimonas flava</name>
    <dbReference type="NCBI Taxonomy" id="1234595"/>
    <lineage>
        <taxon>Bacteria</taxon>
        <taxon>Pseudomonadati</taxon>
        <taxon>Pseudomonadota</taxon>
        <taxon>Alphaproteobacteria</taxon>
        <taxon>Sphingomonadales</taxon>
        <taxon>Sphingosinicellaceae</taxon>
        <taxon>Pacificimonas</taxon>
    </lineage>
</organism>
<keyword evidence="14" id="KW-1185">Reference proteome</keyword>
<evidence type="ECO:0000256" key="7">
    <source>
        <dbReference type="HAMAP-Rule" id="MF_01931"/>
    </source>
</evidence>
<dbReference type="NCBIfam" id="TIGR01134">
    <property type="entry name" value="purF"/>
    <property type="match status" value="1"/>
</dbReference>
<keyword evidence="5 7" id="KW-0658">Purine biosynthesis</keyword>
<keyword evidence="7" id="KW-0004">4Fe-4S</keyword>
<reference evidence="13" key="1">
    <citation type="journal article" date="2013" name="Genome Announc.">
        <title>Draft Genome Sequence of Strain JLT2015T, Belonging to the Family Sphingomonadaceae of the Alphaproteobacteria.</title>
        <authorList>
            <person name="Tang K."/>
            <person name="Liu K."/>
            <person name="Li S."/>
            <person name="Jiao N."/>
        </authorList>
    </citation>
    <scope>NUCLEOTIDE SEQUENCE [LARGE SCALE GENOMIC DNA]</scope>
    <source>
        <strain evidence="13">JLT2015</strain>
    </source>
</reference>
<evidence type="ECO:0000256" key="2">
    <source>
        <dbReference type="ARBA" id="ARBA00010138"/>
    </source>
</evidence>
<comment type="pathway">
    <text evidence="1 7 8">Purine metabolism; IMP biosynthesis via de novo pathway; N(1)-(5-phospho-D-ribosyl)glycinamide from 5-phospho-alpha-D-ribose 1-diphosphate: step 1/2.</text>
</comment>
<dbReference type="GO" id="GO:0051539">
    <property type="term" value="F:4 iron, 4 sulfur cluster binding"/>
    <property type="evidence" value="ECO:0007669"/>
    <property type="project" value="UniProtKB-KW"/>
</dbReference>
<feature type="binding site" evidence="7 11">
    <location>
        <position position="407"/>
    </location>
    <ligand>
        <name>[4Fe-4S] cluster</name>
        <dbReference type="ChEBI" id="CHEBI:49883"/>
    </ligand>
</feature>
<keyword evidence="7 11" id="KW-0411">Iron-sulfur</keyword>
<evidence type="ECO:0000256" key="6">
    <source>
        <dbReference type="ARBA" id="ARBA00022962"/>
    </source>
</evidence>
<feature type="binding site" evidence="7 10">
    <location>
        <position position="370"/>
    </location>
    <ligand>
        <name>Mg(2+)</name>
        <dbReference type="ChEBI" id="CHEBI:18420"/>
    </ligand>
</feature>
<evidence type="ECO:0000256" key="3">
    <source>
        <dbReference type="ARBA" id="ARBA00022676"/>
    </source>
</evidence>
<dbReference type="InterPro" id="IPR000836">
    <property type="entry name" value="PRTase_dom"/>
</dbReference>
<comment type="function">
    <text evidence="7">Catalyzes the formation of phosphoribosylamine from phosphoribosylpyrophosphate (PRPP) and glutamine.</text>
</comment>
<dbReference type="CDD" id="cd06223">
    <property type="entry name" value="PRTases_typeI"/>
    <property type="match status" value="1"/>
</dbReference>
<evidence type="ECO:0000256" key="8">
    <source>
        <dbReference type="PIRNR" id="PIRNR000485"/>
    </source>
</evidence>
<keyword evidence="3 7" id="KW-0328">Glycosyltransferase</keyword>
<feature type="active site" description="Nucleophile" evidence="7 9">
    <location>
        <position position="26"/>
    </location>
</feature>
<dbReference type="PANTHER" id="PTHR11907">
    <property type="entry name" value="AMIDOPHOSPHORIBOSYLTRANSFERASE"/>
    <property type="match status" value="1"/>
</dbReference>
<evidence type="ECO:0000313" key="13">
    <source>
        <dbReference type="EMBL" id="EMD82673.1"/>
    </source>
</evidence>
<keyword evidence="7 11" id="KW-0408">Iron</keyword>
<feature type="binding site" evidence="7 11">
    <location>
        <position position="463"/>
    </location>
    <ligand>
        <name>[4Fe-4S] cluster</name>
        <dbReference type="ChEBI" id="CHEBI:49883"/>
    </ligand>
</feature>
<dbReference type="InterPro" id="IPR029057">
    <property type="entry name" value="PRTase-like"/>
</dbReference>
<proteinExistence type="inferred from homology"/>
<sequence>MPASMPASPLTTNPFDHDDDKLREECGVFGVYGMEGAAALTALGLHALQHRGQEAAGITSWDGDQFHTKRGNGHVAENFSDEATIRQLPGSASIGHTRYATTGETAMRNVQPLFAELSSGGFAVAHNGNISNALHLRKALNKRGSIFQSTSDTEVIIHLVATSSYRPLLDRIIDALKQVEGAYSLACLTPEGLIACRDPLGIRPLVLGRLEDAHIVASETVALDVVGATFIRQVEPGEMLVINEKGVRSIRPFAERAARPCIFEHVYFSRPDSFLDGSSVYEVRKNIGRELALENAVDADVVIPVPDSGNPAALGYSQESGIPFEQGIIRSHYVGRTFIQPGQGIRDLSVKLKHNANRHIVSGKRIVLVDDSIVRGTTSLKIVQMMRDAGAKEVHMRIASPPTRHPCFYGVDTPERSKLLAAQMDVERMRDFIKVDSLAFISVDGLYRALGEDGRDTSRPQYCDACFTGAYPTSLTDQEEEAGPDQFTLLTGAAA</sequence>
<comment type="catalytic activity">
    <reaction evidence="7 8">
        <text>5-phospho-beta-D-ribosylamine + L-glutamate + diphosphate = 5-phospho-alpha-D-ribose 1-diphosphate + L-glutamine + H2O</text>
        <dbReference type="Rhea" id="RHEA:14905"/>
        <dbReference type="ChEBI" id="CHEBI:15377"/>
        <dbReference type="ChEBI" id="CHEBI:29985"/>
        <dbReference type="ChEBI" id="CHEBI:33019"/>
        <dbReference type="ChEBI" id="CHEBI:58017"/>
        <dbReference type="ChEBI" id="CHEBI:58359"/>
        <dbReference type="ChEBI" id="CHEBI:58681"/>
        <dbReference type="EC" id="2.4.2.14"/>
    </reaction>
</comment>
<dbReference type="Gene3D" id="3.40.50.2020">
    <property type="match status" value="1"/>
</dbReference>
<dbReference type="InterPro" id="IPR035584">
    <property type="entry name" value="PurF_N"/>
</dbReference>
<protein>
    <recommendedName>
        <fullName evidence="7">Amidophosphoribosyltransferase</fullName>
        <shortName evidence="7">ATase</shortName>
        <ecNumber evidence="7">2.4.2.14</ecNumber>
    </recommendedName>
    <alternativeName>
        <fullName evidence="7">Glutamine phosphoribosylpyrophosphate amidotransferase</fullName>
        <shortName evidence="7">GPATase</shortName>
    </alternativeName>
</protein>
<keyword evidence="4 7" id="KW-0808">Transferase</keyword>
<dbReference type="GO" id="GO:0009113">
    <property type="term" value="P:purine nucleobase biosynthetic process"/>
    <property type="evidence" value="ECO:0007669"/>
    <property type="project" value="UniProtKB-UniRule"/>
</dbReference>
<dbReference type="InterPro" id="IPR005854">
    <property type="entry name" value="PurF"/>
</dbReference>
<comment type="cofactor">
    <cofactor evidence="7 11">
        <name>[4Fe-4S] cluster</name>
        <dbReference type="ChEBI" id="CHEBI:49883"/>
    </cofactor>
    <text evidence="7 11">Binds 1 [4Fe-4S] cluster per subunit.</text>
</comment>
<dbReference type="GO" id="GO:0006189">
    <property type="term" value="P:'de novo' IMP biosynthetic process"/>
    <property type="evidence" value="ECO:0007669"/>
    <property type="project" value="UniProtKB-UniRule"/>
</dbReference>
<feature type="binding site" evidence="7 11">
    <location>
        <position position="466"/>
    </location>
    <ligand>
        <name>[4Fe-4S] cluster</name>
        <dbReference type="ChEBI" id="CHEBI:49883"/>
    </ligand>
</feature>
<gene>
    <name evidence="7" type="primary">purF</name>
    <name evidence="13" type="ORF">C725_2060</name>
</gene>
<keyword evidence="7 10" id="KW-0479">Metal-binding</keyword>
<dbReference type="RefSeq" id="WP_008602555.1">
    <property type="nucleotide sequence ID" value="NZ_AMRV01000006.1"/>
</dbReference>
<feature type="binding site" evidence="7 11">
    <location>
        <position position="261"/>
    </location>
    <ligand>
        <name>[4Fe-4S] cluster</name>
        <dbReference type="ChEBI" id="CHEBI:49883"/>
    </ligand>
</feature>
<evidence type="ECO:0000313" key="14">
    <source>
        <dbReference type="Proteomes" id="UP000011717"/>
    </source>
</evidence>
<comment type="caution">
    <text evidence="13">The sequence shown here is derived from an EMBL/GenBank/DDBJ whole genome shotgun (WGS) entry which is preliminary data.</text>
</comment>
<dbReference type="HAMAP" id="MF_01931">
    <property type="entry name" value="PurF"/>
    <property type="match status" value="1"/>
</dbReference>
<evidence type="ECO:0000256" key="5">
    <source>
        <dbReference type="ARBA" id="ARBA00022755"/>
    </source>
</evidence>
<evidence type="ECO:0000259" key="12">
    <source>
        <dbReference type="PROSITE" id="PS51278"/>
    </source>
</evidence>
<dbReference type="Gene3D" id="3.60.20.10">
    <property type="entry name" value="Glutamine Phosphoribosylpyrophosphate, subunit 1, domain 1"/>
    <property type="match status" value="1"/>
</dbReference>
<dbReference type="InterPro" id="IPR017932">
    <property type="entry name" value="GATase_2_dom"/>
</dbReference>
<evidence type="ECO:0000256" key="1">
    <source>
        <dbReference type="ARBA" id="ARBA00005209"/>
    </source>
</evidence>
<evidence type="ECO:0000256" key="11">
    <source>
        <dbReference type="PIRSR" id="PIRSR000485-3"/>
    </source>
</evidence>
<dbReference type="AlphaFoldDB" id="M2U3X6"/>
<dbReference type="Pfam" id="PF00156">
    <property type="entry name" value="Pribosyltran"/>
    <property type="match status" value="1"/>
</dbReference>
<keyword evidence="6 7" id="KW-0315">Glutamine amidotransferase</keyword>
<keyword evidence="7 10" id="KW-0460">Magnesium</keyword>
<dbReference type="GO" id="GO:0000287">
    <property type="term" value="F:magnesium ion binding"/>
    <property type="evidence" value="ECO:0007669"/>
    <property type="project" value="UniProtKB-UniRule"/>
</dbReference>
<comment type="cofactor">
    <cofactor evidence="7 10">
        <name>Mg(2+)</name>
        <dbReference type="ChEBI" id="CHEBI:18420"/>
    </cofactor>
    <text evidence="7 10">Binds 1 Mg(2+) ion per subunit.</text>
</comment>
<dbReference type="Proteomes" id="UP000011717">
    <property type="component" value="Unassembled WGS sequence"/>
</dbReference>
<dbReference type="PIRSF" id="PIRSF000485">
    <property type="entry name" value="Amd_phspho_trans"/>
    <property type="match status" value="1"/>
</dbReference>
<dbReference type="SUPFAM" id="SSF53271">
    <property type="entry name" value="PRTase-like"/>
    <property type="match status" value="1"/>
</dbReference>
<evidence type="ECO:0000256" key="4">
    <source>
        <dbReference type="ARBA" id="ARBA00022679"/>
    </source>
</evidence>
<dbReference type="PATRIC" id="fig|1234595.3.peg.2061"/>
<feature type="binding site" evidence="7 10">
    <location>
        <position position="308"/>
    </location>
    <ligand>
        <name>Mg(2+)</name>
        <dbReference type="ChEBI" id="CHEBI:18420"/>
    </ligand>
</feature>
<evidence type="ECO:0000256" key="9">
    <source>
        <dbReference type="PIRSR" id="PIRSR000485-1"/>
    </source>
</evidence>
<dbReference type="UniPathway" id="UPA00074">
    <property type="reaction ID" value="UER00124"/>
</dbReference>
<feature type="domain" description="Glutamine amidotransferase type-2" evidence="12">
    <location>
        <begin position="26"/>
        <end position="245"/>
    </location>
</feature>
<name>M2U3X6_9SPHN</name>
<dbReference type="EC" id="2.4.2.14" evidence="7"/>
<dbReference type="CDD" id="cd00715">
    <property type="entry name" value="GPATase_N"/>
    <property type="match status" value="1"/>
</dbReference>
<dbReference type="Pfam" id="PF13537">
    <property type="entry name" value="GATase_7"/>
    <property type="match status" value="1"/>
</dbReference>
<evidence type="ECO:0000256" key="10">
    <source>
        <dbReference type="PIRSR" id="PIRSR000485-2"/>
    </source>
</evidence>
<dbReference type="PROSITE" id="PS51278">
    <property type="entry name" value="GATASE_TYPE_2"/>
    <property type="match status" value="1"/>
</dbReference>
<comment type="similarity">
    <text evidence="2 7 8">In the C-terminal section; belongs to the purine/pyrimidine phosphoribosyltransferase family.</text>
</comment>
<dbReference type="SUPFAM" id="SSF56235">
    <property type="entry name" value="N-terminal nucleophile aminohydrolases (Ntn hydrolases)"/>
    <property type="match status" value="1"/>
</dbReference>
<accession>M2U3X6</accession>